<dbReference type="Proteomes" id="UP000183832">
    <property type="component" value="Unassembled WGS sequence"/>
</dbReference>
<evidence type="ECO:0000313" key="1">
    <source>
        <dbReference type="EMBL" id="CRK91046.1"/>
    </source>
</evidence>
<sequence>MRKKGTTTTNSACVLLPSNIPKCFGEHGNIKIKYIAVYIANRFVCDALNGMTTKYFLYILHDKLKVYVSVLLAFVEFYSPHQPHANSANINKRNQQKKDKVTKSIYIDTIFFEVISIDVMSDQNEKMNKRIYGLFEVTKPDCNPFLLAKCERKMKKKL</sequence>
<name>A0A1J1HWZ5_9DIPT</name>
<dbReference type="EMBL" id="CVRI01000020">
    <property type="protein sequence ID" value="CRK91046.1"/>
    <property type="molecule type" value="Genomic_DNA"/>
</dbReference>
<evidence type="ECO:0000313" key="2">
    <source>
        <dbReference type="Proteomes" id="UP000183832"/>
    </source>
</evidence>
<keyword evidence="2" id="KW-1185">Reference proteome</keyword>
<accession>A0A1J1HWZ5</accession>
<protein>
    <submittedName>
        <fullName evidence="1">CLUMA_CG004734, isoform A</fullName>
    </submittedName>
</protein>
<gene>
    <name evidence="1" type="ORF">CLUMA_CG004734</name>
</gene>
<proteinExistence type="predicted"/>
<dbReference type="AlphaFoldDB" id="A0A1J1HWZ5"/>
<organism evidence="1 2">
    <name type="scientific">Clunio marinus</name>
    <dbReference type="NCBI Taxonomy" id="568069"/>
    <lineage>
        <taxon>Eukaryota</taxon>
        <taxon>Metazoa</taxon>
        <taxon>Ecdysozoa</taxon>
        <taxon>Arthropoda</taxon>
        <taxon>Hexapoda</taxon>
        <taxon>Insecta</taxon>
        <taxon>Pterygota</taxon>
        <taxon>Neoptera</taxon>
        <taxon>Endopterygota</taxon>
        <taxon>Diptera</taxon>
        <taxon>Nematocera</taxon>
        <taxon>Chironomoidea</taxon>
        <taxon>Chironomidae</taxon>
        <taxon>Clunio</taxon>
    </lineage>
</organism>
<reference evidence="1 2" key="1">
    <citation type="submission" date="2015-04" db="EMBL/GenBank/DDBJ databases">
        <authorList>
            <person name="Syromyatnikov M.Y."/>
            <person name="Popov V.N."/>
        </authorList>
    </citation>
    <scope>NUCLEOTIDE SEQUENCE [LARGE SCALE GENOMIC DNA]</scope>
</reference>